<proteinExistence type="predicted"/>
<feature type="region of interest" description="Disordered" evidence="1">
    <location>
        <begin position="1"/>
        <end position="34"/>
    </location>
</feature>
<evidence type="ECO:0000256" key="1">
    <source>
        <dbReference type="SAM" id="MobiDB-lite"/>
    </source>
</evidence>
<organism evidence="2 3">
    <name type="scientific">Frigoriglobus tundricola</name>
    <dbReference type="NCBI Taxonomy" id="2774151"/>
    <lineage>
        <taxon>Bacteria</taxon>
        <taxon>Pseudomonadati</taxon>
        <taxon>Planctomycetota</taxon>
        <taxon>Planctomycetia</taxon>
        <taxon>Gemmatales</taxon>
        <taxon>Gemmataceae</taxon>
        <taxon>Frigoriglobus</taxon>
    </lineage>
</organism>
<dbReference type="Proteomes" id="UP000503447">
    <property type="component" value="Chromosome"/>
</dbReference>
<dbReference type="EMBL" id="CP053452">
    <property type="protein sequence ID" value="QJW99635.1"/>
    <property type="molecule type" value="Genomic_DNA"/>
</dbReference>
<dbReference type="AlphaFoldDB" id="A0A6M5Z0B8"/>
<evidence type="ECO:0000313" key="2">
    <source>
        <dbReference type="EMBL" id="QJW99635.1"/>
    </source>
</evidence>
<accession>A0A6M5Z0B8</accession>
<evidence type="ECO:0000313" key="3">
    <source>
        <dbReference type="Proteomes" id="UP000503447"/>
    </source>
</evidence>
<name>A0A6M5Z0B8_9BACT</name>
<dbReference type="KEGG" id="ftj:FTUN_7253"/>
<protein>
    <submittedName>
        <fullName evidence="2">Uncharacterized protein</fullName>
    </submittedName>
</protein>
<reference evidence="3" key="1">
    <citation type="submission" date="2020-05" db="EMBL/GenBank/DDBJ databases">
        <title>Frigoriglobus tundricola gen. nov., sp. nov., a psychrotolerant cellulolytic planctomycete of the family Gemmataceae with two divergent copies of 16S rRNA gene.</title>
        <authorList>
            <person name="Kulichevskaya I.S."/>
            <person name="Ivanova A.A."/>
            <person name="Naumoff D.G."/>
            <person name="Beletsky A.V."/>
            <person name="Rijpstra W.I.C."/>
            <person name="Sinninghe Damste J.S."/>
            <person name="Mardanov A.V."/>
            <person name="Ravin N.V."/>
            <person name="Dedysh S.N."/>
        </authorList>
    </citation>
    <scope>NUCLEOTIDE SEQUENCE [LARGE SCALE GENOMIC DNA]</scope>
    <source>
        <strain evidence="3">PL17</strain>
    </source>
</reference>
<gene>
    <name evidence="2" type="ORF">FTUN_7253</name>
</gene>
<keyword evidence="3" id="KW-1185">Reference proteome</keyword>
<sequence length="34" mass="3704">MVESNSTGSGFADKAPKPNKPYPEFPLFPHATKL</sequence>